<gene>
    <name evidence="1" type="ORF">UFOVP370_41</name>
</gene>
<evidence type="ECO:0000313" key="1">
    <source>
        <dbReference type="EMBL" id="CAB5222913.1"/>
    </source>
</evidence>
<proteinExistence type="predicted"/>
<dbReference type="EMBL" id="LR798311">
    <property type="protein sequence ID" value="CAB5222913.1"/>
    <property type="molecule type" value="Genomic_DNA"/>
</dbReference>
<sequence>MINDRELLQQALYYMDDNCGAYTDDYRKLIEAIRARLSQCERCGEVNPAKIHTCTPQVCCQEYETCTRPCTPRGREQTKRKWQGLTDEDVWEIPSYDQTSRMYRFARAIEAKLKEKNT</sequence>
<accession>A0A6J7X6L3</accession>
<reference evidence="1" key="1">
    <citation type="submission" date="2020-05" db="EMBL/GenBank/DDBJ databases">
        <authorList>
            <person name="Chiriac C."/>
            <person name="Salcher M."/>
            <person name="Ghai R."/>
            <person name="Kavagutti S V."/>
        </authorList>
    </citation>
    <scope>NUCLEOTIDE SEQUENCE</scope>
</reference>
<protein>
    <submittedName>
        <fullName evidence="1">Uncharacterized protein</fullName>
    </submittedName>
</protein>
<name>A0A6J7X6L3_9CAUD</name>
<organism evidence="1">
    <name type="scientific">uncultured Caudovirales phage</name>
    <dbReference type="NCBI Taxonomy" id="2100421"/>
    <lineage>
        <taxon>Viruses</taxon>
        <taxon>Duplodnaviria</taxon>
        <taxon>Heunggongvirae</taxon>
        <taxon>Uroviricota</taxon>
        <taxon>Caudoviricetes</taxon>
        <taxon>Peduoviridae</taxon>
        <taxon>Maltschvirus</taxon>
        <taxon>Maltschvirus maltsch</taxon>
    </lineage>
</organism>